<dbReference type="Proteomes" id="UP000265742">
    <property type="component" value="Unassembled WGS sequence"/>
</dbReference>
<dbReference type="RefSeq" id="WP_119483697.1">
    <property type="nucleotide sequence ID" value="NZ_QXTG01000003.1"/>
</dbReference>
<dbReference type="GO" id="GO:0016758">
    <property type="term" value="F:hexosyltransferase activity"/>
    <property type="evidence" value="ECO:0007669"/>
    <property type="project" value="InterPro"/>
</dbReference>
<dbReference type="OrthoDB" id="555447at2"/>
<evidence type="ECO:0000259" key="2">
    <source>
        <dbReference type="Pfam" id="PF04101"/>
    </source>
</evidence>
<keyword evidence="3" id="KW-0808">Transferase</keyword>
<reference evidence="4" key="1">
    <citation type="submission" date="2018-09" db="EMBL/GenBank/DDBJ databases">
        <authorList>
            <person name="Kim I."/>
        </authorList>
    </citation>
    <scope>NUCLEOTIDE SEQUENCE [LARGE SCALE GENOMIC DNA]</scope>
    <source>
        <strain evidence="4">DD4a</strain>
    </source>
</reference>
<name>A0A3A1TU63_9MICO</name>
<dbReference type="Pfam" id="PF04101">
    <property type="entry name" value="Glyco_tran_28_C"/>
    <property type="match status" value="1"/>
</dbReference>
<gene>
    <name evidence="3" type="ORF">D1781_17055</name>
</gene>
<keyword evidence="4" id="KW-1185">Reference proteome</keyword>
<dbReference type="AlphaFoldDB" id="A0A3A1TU63"/>
<protein>
    <submittedName>
        <fullName evidence="3">Glycosyl transferase family 28</fullName>
    </submittedName>
</protein>
<organism evidence="3 4">
    <name type="scientific">Amnibacterium setariae</name>
    <dbReference type="NCBI Taxonomy" id="2306585"/>
    <lineage>
        <taxon>Bacteria</taxon>
        <taxon>Bacillati</taxon>
        <taxon>Actinomycetota</taxon>
        <taxon>Actinomycetes</taxon>
        <taxon>Micrococcales</taxon>
        <taxon>Microbacteriaceae</taxon>
        <taxon>Amnibacterium</taxon>
    </lineage>
</organism>
<evidence type="ECO:0000256" key="1">
    <source>
        <dbReference type="SAM" id="MobiDB-lite"/>
    </source>
</evidence>
<proteinExistence type="predicted"/>
<accession>A0A3A1TU63</accession>
<sequence length="227" mass="24728">MSAVSVVVSLGTDHHRFDRLVSWVEDWAVSMGSDVDLFVQRGTSRPPRFGTHVVMVSREEMLNRYRDADVVITQVGPGTILDVASVGRIPIVVPRRPDLGEHVDEHQIRFGRFIAGRGEAVLAEDEVAFRAAATAALEDPQHFRREPRSSAAAETALALAAVVDDVMSRPAGFIRWSRLRPLSRSSGQRRRTGRSLTTSSAVELPALVEVSPATGPSSISEKHSSLA</sequence>
<evidence type="ECO:0000313" key="4">
    <source>
        <dbReference type="Proteomes" id="UP000265742"/>
    </source>
</evidence>
<dbReference type="EMBL" id="QXTG01000003">
    <property type="protein sequence ID" value="RIX26621.1"/>
    <property type="molecule type" value="Genomic_DNA"/>
</dbReference>
<dbReference type="SUPFAM" id="SSF53756">
    <property type="entry name" value="UDP-Glycosyltransferase/glycogen phosphorylase"/>
    <property type="match status" value="1"/>
</dbReference>
<dbReference type="Gene3D" id="3.40.50.2000">
    <property type="entry name" value="Glycogen Phosphorylase B"/>
    <property type="match status" value="1"/>
</dbReference>
<evidence type="ECO:0000313" key="3">
    <source>
        <dbReference type="EMBL" id="RIX26621.1"/>
    </source>
</evidence>
<comment type="caution">
    <text evidence="3">The sequence shown here is derived from an EMBL/GenBank/DDBJ whole genome shotgun (WGS) entry which is preliminary data.</text>
</comment>
<feature type="region of interest" description="Disordered" evidence="1">
    <location>
        <begin position="207"/>
        <end position="227"/>
    </location>
</feature>
<feature type="domain" description="Glycosyl transferase family 28 C-terminal" evidence="2">
    <location>
        <begin position="58"/>
        <end position="116"/>
    </location>
</feature>
<dbReference type="InterPro" id="IPR007235">
    <property type="entry name" value="Glyco_trans_28_C"/>
</dbReference>